<accession>A0A4Z0QF75</accession>
<dbReference type="SMART" id="SM00342">
    <property type="entry name" value="HTH_ARAC"/>
    <property type="match status" value="1"/>
</dbReference>
<dbReference type="InterPro" id="IPR018060">
    <property type="entry name" value="HTH_AraC"/>
</dbReference>
<dbReference type="PROSITE" id="PS00041">
    <property type="entry name" value="HTH_ARAC_FAMILY_1"/>
    <property type="match status" value="1"/>
</dbReference>
<keyword evidence="3" id="KW-0804">Transcription</keyword>
<comment type="caution">
    <text evidence="5">The sequence shown here is derived from an EMBL/GenBank/DDBJ whole genome shotgun (WGS) entry which is preliminary data.</text>
</comment>
<proteinExistence type="predicted"/>
<sequence>MPDFTTCTYTSELYEQPALASSSALNWPGVRVERYHLEATTLPAHTHEHHLLLVHLGAQPVVSSRRTGSRVEEDQFRSGDVGLYPRGEYGPLGWNAPADIIHVHLDVQALETRARRDLDLRYFTLRERFRCEDGLLAQLGQQLLATATRTHTLGQLYAESLVTTLSYHLIEHHATAERRAAGAAGSQLSAAVLARIDAYLEAHLEGPVTLDALAGLANLSVFHFARRFKHTTGRSPYQYVLDVKIRRARALLRARELPVAAIGDALGFASPAHFAAAFKRAVGQSPRAFQQS</sequence>
<evidence type="ECO:0000313" key="5">
    <source>
        <dbReference type="EMBL" id="TGE28096.1"/>
    </source>
</evidence>
<feature type="domain" description="HTH araC/xylS-type" evidence="4">
    <location>
        <begin position="194"/>
        <end position="292"/>
    </location>
</feature>
<dbReference type="SUPFAM" id="SSF46689">
    <property type="entry name" value="Homeodomain-like"/>
    <property type="match status" value="2"/>
</dbReference>
<dbReference type="OrthoDB" id="642439at2"/>
<dbReference type="AlphaFoldDB" id="A0A4Z0QF75"/>
<dbReference type="Proteomes" id="UP000298471">
    <property type="component" value="Unassembled WGS sequence"/>
</dbReference>
<dbReference type="EMBL" id="SRMB01000001">
    <property type="protein sequence ID" value="TGE28096.1"/>
    <property type="molecule type" value="Genomic_DNA"/>
</dbReference>
<dbReference type="GO" id="GO:0003700">
    <property type="term" value="F:DNA-binding transcription factor activity"/>
    <property type="evidence" value="ECO:0007669"/>
    <property type="project" value="InterPro"/>
</dbReference>
<dbReference type="InterPro" id="IPR009057">
    <property type="entry name" value="Homeodomain-like_sf"/>
</dbReference>
<dbReference type="PANTHER" id="PTHR46796:SF6">
    <property type="entry name" value="ARAC SUBFAMILY"/>
    <property type="match status" value="1"/>
</dbReference>
<name>A0A4Z0QF75_9BACT</name>
<evidence type="ECO:0000313" key="6">
    <source>
        <dbReference type="Proteomes" id="UP000298471"/>
    </source>
</evidence>
<gene>
    <name evidence="5" type="ORF">E5K02_01120</name>
</gene>
<dbReference type="PANTHER" id="PTHR46796">
    <property type="entry name" value="HTH-TYPE TRANSCRIPTIONAL ACTIVATOR RHAS-RELATED"/>
    <property type="match status" value="1"/>
</dbReference>
<reference evidence="5 6" key="1">
    <citation type="submission" date="2019-04" db="EMBL/GenBank/DDBJ databases">
        <authorList>
            <person name="Feng G."/>
            <person name="Zhang J."/>
            <person name="Zhu H."/>
        </authorList>
    </citation>
    <scope>NUCLEOTIDE SEQUENCE [LARGE SCALE GENOMIC DNA]</scope>
    <source>
        <strain evidence="5 6">9PBR-1</strain>
    </source>
</reference>
<dbReference type="GO" id="GO:0043565">
    <property type="term" value="F:sequence-specific DNA binding"/>
    <property type="evidence" value="ECO:0007669"/>
    <property type="project" value="InterPro"/>
</dbReference>
<protein>
    <submittedName>
        <fullName evidence="5">AraC family transcriptional regulator</fullName>
    </submittedName>
</protein>
<keyword evidence="6" id="KW-1185">Reference proteome</keyword>
<evidence type="ECO:0000259" key="4">
    <source>
        <dbReference type="PROSITE" id="PS01124"/>
    </source>
</evidence>
<dbReference type="Gene3D" id="1.10.10.60">
    <property type="entry name" value="Homeodomain-like"/>
    <property type="match status" value="1"/>
</dbReference>
<dbReference type="InterPro" id="IPR018062">
    <property type="entry name" value="HTH_AraC-typ_CS"/>
</dbReference>
<organism evidence="5 6">
    <name type="scientific">Hymenobacter metallicola</name>
    <dbReference type="NCBI Taxonomy" id="2563114"/>
    <lineage>
        <taxon>Bacteria</taxon>
        <taxon>Pseudomonadati</taxon>
        <taxon>Bacteroidota</taxon>
        <taxon>Cytophagia</taxon>
        <taxon>Cytophagales</taxon>
        <taxon>Hymenobacteraceae</taxon>
        <taxon>Hymenobacter</taxon>
    </lineage>
</organism>
<evidence type="ECO:0000256" key="3">
    <source>
        <dbReference type="ARBA" id="ARBA00023163"/>
    </source>
</evidence>
<dbReference type="Pfam" id="PF12833">
    <property type="entry name" value="HTH_18"/>
    <property type="match status" value="1"/>
</dbReference>
<dbReference type="RefSeq" id="WP_135391469.1">
    <property type="nucleotide sequence ID" value="NZ_SRMB01000001.1"/>
</dbReference>
<keyword evidence="1" id="KW-0805">Transcription regulation</keyword>
<dbReference type="PROSITE" id="PS01124">
    <property type="entry name" value="HTH_ARAC_FAMILY_2"/>
    <property type="match status" value="1"/>
</dbReference>
<evidence type="ECO:0000256" key="1">
    <source>
        <dbReference type="ARBA" id="ARBA00023015"/>
    </source>
</evidence>
<keyword evidence="2" id="KW-0238">DNA-binding</keyword>
<dbReference type="InterPro" id="IPR050204">
    <property type="entry name" value="AraC_XylS_family_regulators"/>
</dbReference>
<evidence type="ECO:0000256" key="2">
    <source>
        <dbReference type="ARBA" id="ARBA00023125"/>
    </source>
</evidence>